<name>A0ABP0WCJ9_9BRYO</name>
<evidence type="ECO:0008006" key="4">
    <source>
        <dbReference type="Google" id="ProtNLM"/>
    </source>
</evidence>
<protein>
    <recommendedName>
        <fullName evidence="4">Ribosomal protein L20</fullName>
    </recommendedName>
</protein>
<proteinExistence type="predicted"/>
<keyword evidence="3" id="KW-1185">Reference proteome</keyword>
<organism evidence="2 3">
    <name type="scientific">Sphagnum jensenii</name>
    <dbReference type="NCBI Taxonomy" id="128206"/>
    <lineage>
        <taxon>Eukaryota</taxon>
        <taxon>Viridiplantae</taxon>
        <taxon>Streptophyta</taxon>
        <taxon>Embryophyta</taxon>
        <taxon>Bryophyta</taxon>
        <taxon>Sphagnophytina</taxon>
        <taxon>Sphagnopsida</taxon>
        <taxon>Sphagnales</taxon>
        <taxon>Sphagnaceae</taxon>
        <taxon>Sphagnum</taxon>
    </lineage>
</organism>
<sequence>MRKTVATTKSKESVKSTVNNPELRSRRNTGLKRRHSDQFNTRMFWLRAFFKIVTGEMIDAEESKEV</sequence>
<gene>
    <name evidence="2" type="ORF">CSSPJE1EN1_LOCUS10027</name>
</gene>
<feature type="region of interest" description="Disordered" evidence="1">
    <location>
        <begin position="1"/>
        <end position="34"/>
    </location>
</feature>
<dbReference type="EMBL" id="OZ020111">
    <property type="protein sequence ID" value="CAK9264549.1"/>
    <property type="molecule type" value="Genomic_DNA"/>
</dbReference>
<accession>A0ABP0WCJ9</accession>
<reference evidence="2" key="1">
    <citation type="submission" date="2024-02" db="EMBL/GenBank/DDBJ databases">
        <authorList>
            <consortium name="ELIXIR-Norway"/>
            <consortium name="Elixir Norway"/>
        </authorList>
    </citation>
    <scope>NUCLEOTIDE SEQUENCE</scope>
</reference>
<evidence type="ECO:0000256" key="1">
    <source>
        <dbReference type="SAM" id="MobiDB-lite"/>
    </source>
</evidence>
<evidence type="ECO:0000313" key="2">
    <source>
        <dbReference type="EMBL" id="CAK9264549.1"/>
    </source>
</evidence>
<dbReference type="Proteomes" id="UP001497444">
    <property type="component" value="Chromosome 16"/>
</dbReference>
<evidence type="ECO:0000313" key="3">
    <source>
        <dbReference type="Proteomes" id="UP001497444"/>
    </source>
</evidence>